<dbReference type="Proteomes" id="UP000814176">
    <property type="component" value="Unassembled WGS sequence"/>
</dbReference>
<name>A0ABQ8K786_9APHY</name>
<sequence>MPVAEPSFSNTHLDVLTGRQLDLSVPSSHGHIVVFAYEAWGHARPLCNLAARLVQSRNIIVTFFTTPAFYDRVMSELLRNFDADGLGLDRIRVITLIHTGMHSLDNTVLNDSFAQAFDKLAEGDPVQCVHTGVTHEPVSPPKAVIIDFFGLPLLQAVRRLSGVGEPIKVFVWFAGAAAVVFRLCAPERLGGIGNLRAKSEEEAIRKHVRVEQAAGDIALGNDGAVVRIPGLPAIYDYEIEPQKILGGRALTGAMCLAAYEVFETCDGIILASPESYEPETTAALRQWMAGTSRPVYCAGPMIAQGTHADSVEKGQSESIAEVDDFLESTMKHNGKRSLLYISFGTVYWSMEPKKIWTFLDVVLELRIPFIMSHSSRWATVPEEVADKVSRSGNGLLVRYSPQQHILNHPATGWFLTHGGHNSIIEAICAGVPMICWPFSFDQPLNAIHLTENLNVAYEIFQGRTGPGLKPIHRLGKAPEGTLDSVKEEAREILLNAFGEDGIRKRENVQALRQRTLDARSKRGTSTHDIHVFLDTL</sequence>
<dbReference type="GeneID" id="71998086"/>
<dbReference type="CDD" id="cd03784">
    <property type="entry name" value="GT1_Gtf-like"/>
    <property type="match status" value="1"/>
</dbReference>
<dbReference type="RefSeq" id="XP_047775476.1">
    <property type="nucleotide sequence ID" value="XM_047917354.1"/>
</dbReference>
<reference evidence="3 4" key="1">
    <citation type="journal article" date="2021" name="Environ. Microbiol.">
        <title>Gene family expansions and transcriptome signatures uncover fungal adaptations to wood decay.</title>
        <authorList>
            <person name="Hage H."/>
            <person name="Miyauchi S."/>
            <person name="Viragh M."/>
            <person name="Drula E."/>
            <person name="Min B."/>
            <person name="Chaduli D."/>
            <person name="Navarro D."/>
            <person name="Favel A."/>
            <person name="Norest M."/>
            <person name="Lesage-Meessen L."/>
            <person name="Balint B."/>
            <person name="Merenyi Z."/>
            <person name="de Eugenio L."/>
            <person name="Morin E."/>
            <person name="Martinez A.T."/>
            <person name="Baldrian P."/>
            <person name="Stursova M."/>
            <person name="Martinez M.J."/>
            <person name="Novotny C."/>
            <person name="Magnuson J.K."/>
            <person name="Spatafora J.W."/>
            <person name="Maurice S."/>
            <person name="Pangilinan J."/>
            <person name="Andreopoulos W."/>
            <person name="LaButti K."/>
            <person name="Hundley H."/>
            <person name="Na H."/>
            <person name="Kuo A."/>
            <person name="Barry K."/>
            <person name="Lipzen A."/>
            <person name="Henrissat B."/>
            <person name="Riley R."/>
            <person name="Ahrendt S."/>
            <person name="Nagy L.G."/>
            <person name="Grigoriev I.V."/>
            <person name="Martin F."/>
            <person name="Rosso M.N."/>
        </authorList>
    </citation>
    <scope>NUCLEOTIDE SEQUENCE [LARGE SCALE GENOMIC DNA]</scope>
    <source>
        <strain evidence="3 4">CIRM-BRFM 1785</strain>
    </source>
</reference>
<dbReference type="InterPro" id="IPR002213">
    <property type="entry name" value="UDP_glucos_trans"/>
</dbReference>
<keyword evidence="4" id="KW-1185">Reference proteome</keyword>
<dbReference type="PANTHER" id="PTHR48047">
    <property type="entry name" value="GLYCOSYLTRANSFERASE"/>
    <property type="match status" value="1"/>
</dbReference>
<evidence type="ECO:0000256" key="1">
    <source>
        <dbReference type="ARBA" id="ARBA00009995"/>
    </source>
</evidence>
<gene>
    <name evidence="3" type="ORF">C8Q71DRAFT_258990</name>
</gene>
<keyword evidence="2" id="KW-0808">Transferase</keyword>
<dbReference type="Gene3D" id="3.40.50.2000">
    <property type="entry name" value="Glycogen Phosphorylase B"/>
    <property type="match status" value="2"/>
</dbReference>
<evidence type="ECO:0000313" key="4">
    <source>
        <dbReference type="Proteomes" id="UP000814176"/>
    </source>
</evidence>
<proteinExistence type="inferred from homology"/>
<dbReference type="Pfam" id="PF00201">
    <property type="entry name" value="UDPGT"/>
    <property type="match status" value="1"/>
</dbReference>
<protein>
    <submittedName>
        <fullName evidence="3">Uncharacterized protein</fullName>
    </submittedName>
</protein>
<dbReference type="PANTHER" id="PTHR48047:SF215">
    <property type="entry name" value="GLYCOSYLTRANSFERASE"/>
    <property type="match status" value="1"/>
</dbReference>
<comment type="caution">
    <text evidence="3">The sequence shown here is derived from an EMBL/GenBank/DDBJ whole genome shotgun (WGS) entry which is preliminary data.</text>
</comment>
<dbReference type="SUPFAM" id="SSF53756">
    <property type="entry name" value="UDP-Glycosyltransferase/glycogen phosphorylase"/>
    <property type="match status" value="1"/>
</dbReference>
<organism evidence="3 4">
    <name type="scientific">Rhodofomes roseus</name>
    <dbReference type="NCBI Taxonomy" id="34475"/>
    <lineage>
        <taxon>Eukaryota</taxon>
        <taxon>Fungi</taxon>
        <taxon>Dikarya</taxon>
        <taxon>Basidiomycota</taxon>
        <taxon>Agaricomycotina</taxon>
        <taxon>Agaricomycetes</taxon>
        <taxon>Polyporales</taxon>
        <taxon>Rhodofomes</taxon>
    </lineage>
</organism>
<comment type="similarity">
    <text evidence="1">Belongs to the UDP-glycosyltransferase family.</text>
</comment>
<evidence type="ECO:0000256" key="2">
    <source>
        <dbReference type="ARBA" id="ARBA00022679"/>
    </source>
</evidence>
<evidence type="ECO:0000313" key="3">
    <source>
        <dbReference type="EMBL" id="KAH9832558.1"/>
    </source>
</evidence>
<accession>A0ABQ8K786</accession>
<dbReference type="EMBL" id="JADCUA010000021">
    <property type="protein sequence ID" value="KAH9832558.1"/>
    <property type="molecule type" value="Genomic_DNA"/>
</dbReference>